<organism evidence="8 9">
    <name type="scientific">Iris pallida</name>
    <name type="common">Sweet iris</name>
    <dbReference type="NCBI Taxonomy" id="29817"/>
    <lineage>
        <taxon>Eukaryota</taxon>
        <taxon>Viridiplantae</taxon>
        <taxon>Streptophyta</taxon>
        <taxon>Embryophyta</taxon>
        <taxon>Tracheophyta</taxon>
        <taxon>Spermatophyta</taxon>
        <taxon>Magnoliopsida</taxon>
        <taxon>Liliopsida</taxon>
        <taxon>Asparagales</taxon>
        <taxon>Iridaceae</taxon>
        <taxon>Iridoideae</taxon>
        <taxon>Irideae</taxon>
        <taxon>Iris</taxon>
    </lineage>
</organism>
<keyword evidence="9" id="KW-1185">Reference proteome</keyword>
<evidence type="ECO:0000256" key="4">
    <source>
        <dbReference type="ARBA" id="ARBA00022989"/>
    </source>
</evidence>
<keyword evidence="3 6" id="KW-0812">Transmembrane</keyword>
<comment type="similarity">
    <text evidence="2">Belongs to the steroid 5-alpha reductase family.</text>
</comment>
<feature type="transmembrane region" description="Helical" evidence="6">
    <location>
        <begin position="228"/>
        <end position="247"/>
    </location>
</feature>
<name>A0AAX6DKM1_IRIPA</name>
<dbReference type="PANTHER" id="PTHR10556:SF35">
    <property type="entry name" value="3-OXO-5-ALPHA-STEROID 4-DEHYDROGENASE FAMILY PROTEIN"/>
    <property type="match status" value="1"/>
</dbReference>
<dbReference type="EMBL" id="JANAVB010043820">
    <property type="protein sequence ID" value="KAJ6792275.1"/>
    <property type="molecule type" value="Genomic_DNA"/>
</dbReference>
<dbReference type="Pfam" id="PF02544">
    <property type="entry name" value="Steroid_dh"/>
    <property type="match status" value="1"/>
</dbReference>
<feature type="transmembrane region" description="Helical" evidence="6">
    <location>
        <begin position="70"/>
        <end position="88"/>
    </location>
</feature>
<dbReference type="GO" id="GO:0016020">
    <property type="term" value="C:membrane"/>
    <property type="evidence" value="ECO:0007669"/>
    <property type="project" value="UniProtKB-SubCell"/>
</dbReference>
<comment type="caution">
    <text evidence="8">The sequence shown here is derived from an EMBL/GenBank/DDBJ whole genome shotgun (WGS) entry which is preliminary data.</text>
</comment>
<feature type="domain" description="3-oxo-5-alpha-steroid 4-dehydrogenase C-terminal" evidence="7">
    <location>
        <begin position="136"/>
        <end position="271"/>
    </location>
</feature>
<dbReference type="Gene3D" id="1.20.120.1630">
    <property type="match status" value="1"/>
</dbReference>
<dbReference type="FunFam" id="1.20.120.1630:FF:000017">
    <property type="entry name" value="3-oxo-5-alpha-steroid 4-dehydrogenase family protein"/>
    <property type="match status" value="1"/>
</dbReference>
<evidence type="ECO:0000256" key="6">
    <source>
        <dbReference type="SAM" id="Phobius"/>
    </source>
</evidence>
<dbReference type="GO" id="GO:0006629">
    <property type="term" value="P:lipid metabolic process"/>
    <property type="evidence" value="ECO:0007669"/>
    <property type="project" value="InterPro"/>
</dbReference>
<keyword evidence="4 6" id="KW-1133">Transmembrane helix</keyword>
<reference evidence="8" key="2">
    <citation type="submission" date="2023-04" db="EMBL/GenBank/DDBJ databases">
        <authorList>
            <person name="Bruccoleri R.E."/>
            <person name="Oakeley E.J."/>
            <person name="Faust A.-M."/>
            <person name="Dessus-Babus S."/>
            <person name="Altorfer M."/>
            <person name="Burckhardt D."/>
            <person name="Oertli M."/>
            <person name="Naumann U."/>
            <person name="Petersen F."/>
            <person name="Wong J."/>
        </authorList>
    </citation>
    <scope>NUCLEOTIDE SEQUENCE</scope>
    <source>
        <strain evidence="8">GSM-AAB239-AS_SAM_17_03QT</strain>
        <tissue evidence="8">Leaf</tissue>
    </source>
</reference>
<evidence type="ECO:0000256" key="1">
    <source>
        <dbReference type="ARBA" id="ARBA00004141"/>
    </source>
</evidence>
<evidence type="ECO:0000256" key="2">
    <source>
        <dbReference type="ARBA" id="ARBA00007742"/>
    </source>
</evidence>
<evidence type="ECO:0000313" key="8">
    <source>
        <dbReference type="EMBL" id="KAJ6792275.1"/>
    </source>
</evidence>
<evidence type="ECO:0000259" key="7">
    <source>
        <dbReference type="Pfam" id="PF02544"/>
    </source>
</evidence>
<comment type="subcellular location">
    <subcellularLocation>
        <location evidence="1">Membrane</location>
        <topology evidence="1">Multi-pass membrane protein</topology>
    </subcellularLocation>
</comment>
<dbReference type="InterPro" id="IPR039357">
    <property type="entry name" value="SRD5A/TECR"/>
</dbReference>
<dbReference type="PANTHER" id="PTHR10556">
    <property type="entry name" value="3-OXO-5-ALPHA-STEROID 4-DEHYDROGENASE"/>
    <property type="match status" value="1"/>
</dbReference>
<dbReference type="PROSITE" id="PS50244">
    <property type="entry name" value="S5A_REDUCTASE"/>
    <property type="match status" value="1"/>
</dbReference>
<sequence length="271" mass="29855">MAATTILNFLFPPPPSLLVNAMSVISACSLALIGLSEALGRHLNYSKFWNVNPPTGSKGWWRGTTLSSRAGMLLLYAPAAAAAAASFFVPGAVIGARAQLLCAALAVHFFKRLFEVLFIHQYSGRMLLGSAIPITFSYTVSTVSMIYAQYLSRDMAEPAVNLEYAGIVLFLIGIAGNFYHHYLLSKLRQKGDKGYKIPRGGLFELVLCPHYLFEIIGFYGVAMIAQTIYSVSFALGTTFYLVGRSAATRKWYLSKFENFPREVKALVPYIF</sequence>
<gene>
    <name evidence="8" type="ORF">M6B38_240080</name>
</gene>
<dbReference type="AlphaFoldDB" id="A0AAX6DKM1"/>
<dbReference type="Proteomes" id="UP001140949">
    <property type="component" value="Unassembled WGS sequence"/>
</dbReference>
<dbReference type="GO" id="GO:0016627">
    <property type="term" value="F:oxidoreductase activity, acting on the CH-CH group of donors"/>
    <property type="evidence" value="ECO:0007669"/>
    <property type="project" value="InterPro"/>
</dbReference>
<evidence type="ECO:0000256" key="3">
    <source>
        <dbReference type="ARBA" id="ARBA00022692"/>
    </source>
</evidence>
<proteinExistence type="inferred from homology"/>
<reference evidence="8" key="1">
    <citation type="journal article" date="2023" name="GigaByte">
        <title>Genome assembly of the bearded iris, Iris pallida Lam.</title>
        <authorList>
            <person name="Bruccoleri R.E."/>
            <person name="Oakeley E.J."/>
            <person name="Faust A.M.E."/>
            <person name="Altorfer M."/>
            <person name="Dessus-Babus S."/>
            <person name="Burckhardt D."/>
            <person name="Oertli M."/>
            <person name="Naumann U."/>
            <person name="Petersen F."/>
            <person name="Wong J."/>
        </authorList>
    </citation>
    <scope>NUCLEOTIDE SEQUENCE</scope>
    <source>
        <strain evidence="8">GSM-AAB239-AS_SAM_17_03QT</strain>
    </source>
</reference>
<evidence type="ECO:0000256" key="5">
    <source>
        <dbReference type="ARBA" id="ARBA00023136"/>
    </source>
</evidence>
<feature type="transmembrane region" description="Helical" evidence="6">
    <location>
        <begin position="162"/>
        <end position="180"/>
    </location>
</feature>
<evidence type="ECO:0000313" key="9">
    <source>
        <dbReference type="Proteomes" id="UP001140949"/>
    </source>
</evidence>
<dbReference type="InterPro" id="IPR001104">
    <property type="entry name" value="3-oxo-5_a-steroid_4-DH_C"/>
</dbReference>
<protein>
    <submittedName>
        <fullName evidence="8">Very-long-chain enoyl-CoA reductase-like isoform X1</fullName>
    </submittedName>
</protein>
<feature type="transmembrane region" description="Helical" evidence="6">
    <location>
        <begin position="126"/>
        <end position="150"/>
    </location>
</feature>
<accession>A0AAX6DKM1</accession>
<keyword evidence="5 6" id="KW-0472">Membrane</keyword>
<feature type="transmembrane region" description="Helical" evidence="6">
    <location>
        <begin position="17"/>
        <end position="39"/>
    </location>
</feature>